<dbReference type="InterPro" id="IPR031982">
    <property type="entry name" value="PilE-like"/>
</dbReference>
<dbReference type="GO" id="GO:0043683">
    <property type="term" value="P:type IV pilus assembly"/>
    <property type="evidence" value="ECO:0007669"/>
    <property type="project" value="InterPro"/>
</dbReference>
<sequence>MRSRKGFTLIELMITVAIVGILAAIAYPSYQNQVLKTRRAAAKGCLLELAQFMDRFYTTTMVYTGAVLPATACRTDLASFYTFSFPVAVTATTYSIQAAPQGAQTGDTLCGTLGINQVGTRTESGTGTAADCW</sequence>
<keyword evidence="3" id="KW-1185">Reference proteome</keyword>
<dbReference type="PANTHER" id="PTHR30093:SF47">
    <property type="entry name" value="TYPE IV PILUS NON-CORE MINOR PILIN PILE"/>
    <property type="match status" value="1"/>
</dbReference>
<dbReference type="PROSITE" id="PS00409">
    <property type="entry name" value="PROKAR_NTER_METHYL"/>
    <property type="match status" value="1"/>
</dbReference>
<keyword evidence="1" id="KW-0472">Membrane</keyword>
<dbReference type="Pfam" id="PF07963">
    <property type="entry name" value="N_methyl"/>
    <property type="match status" value="1"/>
</dbReference>
<dbReference type="InterPro" id="IPR045584">
    <property type="entry name" value="Pilin-like"/>
</dbReference>
<keyword evidence="1" id="KW-1133">Transmembrane helix</keyword>
<reference evidence="2 3" key="1">
    <citation type="submission" date="2012-06" db="EMBL/GenBank/DDBJ databases">
        <title>Complete sequence of Thiocystis violascens DSM 198.</title>
        <authorList>
            <consortium name="US DOE Joint Genome Institute"/>
            <person name="Lucas S."/>
            <person name="Han J."/>
            <person name="Lapidus A."/>
            <person name="Cheng J.-F."/>
            <person name="Goodwin L."/>
            <person name="Pitluck S."/>
            <person name="Peters L."/>
            <person name="Ovchinnikova G."/>
            <person name="Teshima H."/>
            <person name="Detter J.C."/>
            <person name="Han C."/>
            <person name="Tapia R."/>
            <person name="Land M."/>
            <person name="Hauser L."/>
            <person name="Kyrpides N."/>
            <person name="Ivanova N."/>
            <person name="Pagani I."/>
            <person name="Vogl K."/>
            <person name="Liu Z."/>
            <person name="Frigaard N.-U."/>
            <person name="Bryant D."/>
            <person name="Woyke T."/>
        </authorList>
    </citation>
    <scope>NUCLEOTIDE SEQUENCE [LARGE SCALE GENOMIC DNA]</scope>
    <source>
        <strain evidence="3">ATCC 17096 / DSM 198 / 6111</strain>
    </source>
</reference>
<gene>
    <name evidence="2" type="ordered locus">Thivi_2142</name>
</gene>
<dbReference type="Gene3D" id="3.30.700.10">
    <property type="entry name" value="Glycoprotein, Type 4 Pilin"/>
    <property type="match status" value="1"/>
</dbReference>
<dbReference type="STRING" id="765911.Thivi_2142"/>
<evidence type="ECO:0000256" key="1">
    <source>
        <dbReference type="SAM" id="Phobius"/>
    </source>
</evidence>
<feature type="transmembrane region" description="Helical" evidence="1">
    <location>
        <begin position="12"/>
        <end position="30"/>
    </location>
</feature>
<evidence type="ECO:0000313" key="3">
    <source>
        <dbReference type="Proteomes" id="UP000006062"/>
    </source>
</evidence>
<dbReference type="AlphaFoldDB" id="I3YAS5"/>
<protein>
    <submittedName>
        <fullName evidence="2">Prepilin-type N-terminal cleavage/methylation domain-containing protein</fullName>
    </submittedName>
</protein>
<dbReference type="RefSeq" id="WP_014778543.1">
    <property type="nucleotide sequence ID" value="NC_018012.1"/>
</dbReference>
<dbReference type="SUPFAM" id="SSF54523">
    <property type="entry name" value="Pili subunits"/>
    <property type="match status" value="1"/>
</dbReference>
<name>I3YAS5_THIV6</name>
<proteinExistence type="predicted"/>
<dbReference type="eggNOG" id="COG4968">
    <property type="taxonomic scope" value="Bacteria"/>
</dbReference>
<evidence type="ECO:0000313" key="2">
    <source>
        <dbReference type="EMBL" id="AFL74093.1"/>
    </source>
</evidence>
<dbReference type="EMBL" id="CP003154">
    <property type="protein sequence ID" value="AFL74093.1"/>
    <property type="molecule type" value="Genomic_DNA"/>
</dbReference>
<dbReference type="Proteomes" id="UP000006062">
    <property type="component" value="Chromosome"/>
</dbReference>
<keyword evidence="1" id="KW-0812">Transmembrane</keyword>
<dbReference type="NCBIfam" id="TIGR02532">
    <property type="entry name" value="IV_pilin_GFxxxE"/>
    <property type="match status" value="1"/>
</dbReference>
<accession>I3YAS5</accession>
<dbReference type="Pfam" id="PF16732">
    <property type="entry name" value="ComP_DUS"/>
    <property type="match status" value="1"/>
</dbReference>
<dbReference type="InterPro" id="IPR012902">
    <property type="entry name" value="N_methyl_site"/>
</dbReference>
<dbReference type="OrthoDB" id="5296638at2"/>
<dbReference type="HOGENOM" id="CLU_091705_6_1_6"/>
<organism evidence="2 3">
    <name type="scientific">Thiocystis violascens (strain ATCC 17096 / DSM 198 / 6111)</name>
    <name type="common">Chromatium violascens</name>
    <dbReference type="NCBI Taxonomy" id="765911"/>
    <lineage>
        <taxon>Bacteria</taxon>
        <taxon>Pseudomonadati</taxon>
        <taxon>Pseudomonadota</taxon>
        <taxon>Gammaproteobacteria</taxon>
        <taxon>Chromatiales</taxon>
        <taxon>Chromatiaceae</taxon>
        <taxon>Thiocystis</taxon>
    </lineage>
</organism>
<dbReference type="KEGG" id="tvi:Thivi_2142"/>
<dbReference type="PANTHER" id="PTHR30093">
    <property type="entry name" value="GENERAL SECRETION PATHWAY PROTEIN G"/>
    <property type="match status" value="1"/>
</dbReference>